<dbReference type="EMBL" id="FMWP01000010">
    <property type="protein sequence ID" value="SCZ87542.1"/>
    <property type="molecule type" value="Genomic_DNA"/>
</dbReference>
<gene>
    <name evidence="2" type="ORF">BZ3500_MVSOF-1268-A1-R1_CHR2-2G05008</name>
</gene>
<dbReference type="AlphaFoldDB" id="A0A2X0K4E6"/>
<feature type="compositionally biased region" description="Pro residues" evidence="1">
    <location>
        <begin position="40"/>
        <end position="49"/>
    </location>
</feature>
<dbReference type="GO" id="GO:0005794">
    <property type="term" value="C:Golgi apparatus"/>
    <property type="evidence" value="ECO:0007669"/>
    <property type="project" value="TreeGrafter"/>
</dbReference>
<feature type="compositionally biased region" description="Low complexity" evidence="1">
    <location>
        <begin position="80"/>
        <end position="95"/>
    </location>
</feature>
<proteinExistence type="predicted"/>
<evidence type="ECO:0000313" key="3">
    <source>
        <dbReference type="Proteomes" id="UP000249723"/>
    </source>
</evidence>
<organism evidence="2 3">
    <name type="scientific">Microbotryum saponariae</name>
    <dbReference type="NCBI Taxonomy" id="289078"/>
    <lineage>
        <taxon>Eukaryota</taxon>
        <taxon>Fungi</taxon>
        <taxon>Dikarya</taxon>
        <taxon>Basidiomycota</taxon>
        <taxon>Pucciniomycotina</taxon>
        <taxon>Microbotryomycetes</taxon>
        <taxon>Microbotryales</taxon>
        <taxon>Microbotryaceae</taxon>
        <taxon>Microbotryum</taxon>
    </lineage>
</organism>
<dbReference type="Proteomes" id="UP000249723">
    <property type="component" value="Unassembled WGS sequence"/>
</dbReference>
<feature type="region of interest" description="Disordered" evidence="1">
    <location>
        <begin position="21"/>
        <end position="95"/>
    </location>
</feature>
<dbReference type="OrthoDB" id="2537112at2759"/>
<accession>A0A2X0K4E6</accession>
<reference evidence="3" key="1">
    <citation type="submission" date="2016-10" db="EMBL/GenBank/DDBJ databases">
        <authorList>
            <person name="Jeantristanb JTB J.-T."/>
            <person name="Ricardo R."/>
        </authorList>
    </citation>
    <scope>NUCLEOTIDE SEQUENCE [LARGE SCALE GENOMIC DNA]</scope>
</reference>
<sequence>MQSYDANERFKVGPIAADAQYALGSAPPSPPPTSIAAPVTHPPPPPPSLSSPYALPHQAQVVSPPLPPLPLHGYSPNPESTPVASSSTAPSSLASSLQQLSGEAAFLPTPRATEYQLQQSLPIASTSNAPDLATASSSPDEDYIPGLMSPHLFVVLPNAHPILFGFCPQTDNLTPLVERYLGPSAPRDLSGADGKGKTVQELIVSRHVKPCISSSGADVNIASTLQQTARKWRGLAELCHDVIMSSSPEATSFLLGHWVLRLHCLLRLHLVEHFATELLGLIAILPPLVSLTPPPARPTGITPPRFIPVIPFELHVMLATLPALRSDPERSVDNLSVLLKNVRCEMWVCEWRDEHDFAQEWKTRAERIAGMIAAALVEIKVGTIEMLWCDIATYVLTAGSRTKPLSSALLPALTRLQFATGHIMGLSMTVAASNAPSKHDRTMRKMLALGKVARGDWAAAEADWRALVQEDDRDAEALNNLAVVLLFASRLNETRLNNKRPPDNLAQAINLLARLFSTKTSTAYASETIIFNYAILLELRTDKSMGPKVELLRGVLSGPGGEDVRSTCLKLEA</sequence>
<dbReference type="PANTHER" id="PTHR21581">
    <property type="entry name" value="D-ALANYL-D-ALANINE CARBOXYPEPTIDASE"/>
    <property type="match status" value="1"/>
</dbReference>
<protein>
    <submittedName>
        <fullName evidence="2">BZ3500_MvSof-1268-A1-R1_Chr2-2g05008 protein</fullName>
    </submittedName>
</protein>
<keyword evidence="3" id="KW-1185">Reference proteome</keyword>
<name>A0A2X0K4E6_9BASI</name>
<evidence type="ECO:0000313" key="2">
    <source>
        <dbReference type="EMBL" id="SCZ87542.1"/>
    </source>
</evidence>
<dbReference type="PANTHER" id="PTHR21581:SF6">
    <property type="entry name" value="TRAFFICKING PROTEIN PARTICLE COMPLEX SUBUNIT 12"/>
    <property type="match status" value="1"/>
</dbReference>
<dbReference type="GO" id="GO:0030008">
    <property type="term" value="C:TRAPP complex"/>
    <property type="evidence" value="ECO:0007669"/>
    <property type="project" value="TreeGrafter"/>
</dbReference>
<dbReference type="STRING" id="289078.A0A2X0K4E6"/>
<evidence type="ECO:0000256" key="1">
    <source>
        <dbReference type="SAM" id="MobiDB-lite"/>
    </source>
</evidence>